<feature type="non-terminal residue" evidence="2">
    <location>
        <position position="1"/>
    </location>
</feature>
<name>A0A813HDH8_POLGL</name>
<dbReference type="OrthoDB" id="10041077at2759"/>
<feature type="region of interest" description="Disordered" evidence="1">
    <location>
        <begin position="1"/>
        <end position="36"/>
    </location>
</feature>
<dbReference type="Proteomes" id="UP000654075">
    <property type="component" value="Unassembled WGS sequence"/>
</dbReference>
<protein>
    <recommendedName>
        <fullName evidence="4">PDZ domain-containing protein</fullName>
    </recommendedName>
</protein>
<comment type="caution">
    <text evidence="2">The sequence shown here is derived from an EMBL/GenBank/DDBJ whole genome shotgun (WGS) entry which is preliminary data.</text>
</comment>
<proteinExistence type="predicted"/>
<dbReference type="EMBL" id="CAJNNV010031338">
    <property type="protein sequence ID" value="CAE8635730.1"/>
    <property type="molecule type" value="Genomic_DNA"/>
</dbReference>
<evidence type="ECO:0000313" key="3">
    <source>
        <dbReference type="Proteomes" id="UP000654075"/>
    </source>
</evidence>
<gene>
    <name evidence="2" type="ORF">PGLA1383_LOCUS51304</name>
</gene>
<feature type="compositionally biased region" description="Polar residues" evidence="1">
    <location>
        <begin position="8"/>
        <end position="36"/>
    </location>
</feature>
<dbReference type="InterPro" id="IPR036034">
    <property type="entry name" value="PDZ_sf"/>
</dbReference>
<organism evidence="2 3">
    <name type="scientific">Polarella glacialis</name>
    <name type="common">Dinoflagellate</name>
    <dbReference type="NCBI Taxonomy" id="89957"/>
    <lineage>
        <taxon>Eukaryota</taxon>
        <taxon>Sar</taxon>
        <taxon>Alveolata</taxon>
        <taxon>Dinophyceae</taxon>
        <taxon>Suessiales</taxon>
        <taxon>Suessiaceae</taxon>
        <taxon>Polarella</taxon>
    </lineage>
</organism>
<keyword evidence="3" id="KW-1185">Reference proteome</keyword>
<accession>A0A813HDH8</accession>
<evidence type="ECO:0000256" key="1">
    <source>
        <dbReference type="SAM" id="MobiDB-lite"/>
    </source>
</evidence>
<dbReference type="AlphaFoldDB" id="A0A813HDH8"/>
<evidence type="ECO:0008006" key="4">
    <source>
        <dbReference type="Google" id="ProtNLM"/>
    </source>
</evidence>
<sequence>MSPEENPATHQRSLSSRSAEGLSFSQSPSPGKSTSVAFTRQGTTATTVPSEAGELVNAQSSCAASQCSDTTLSENHLTVLLKASPPVPLGRLPGRFQVYLWRASLDQPFGLTLGLNALGAVVVAKDAPHLGLRSGDEVLGLNGRSVSRISQCHHLLDRAKELQMLLYHRESRSSLRGSSSRASLSEDAACCGVYAWEPQAMPLWLDPCFNPPEPRCKASDWPLRDVLLTSGPTPVLSDGSVFGLQLVRTSRKQAFGLPLSISLSGQQP</sequence>
<reference evidence="2" key="1">
    <citation type="submission" date="2021-02" db="EMBL/GenBank/DDBJ databases">
        <authorList>
            <person name="Dougan E. K."/>
            <person name="Rhodes N."/>
            <person name="Thang M."/>
            <person name="Chan C."/>
        </authorList>
    </citation>
    <scope>NUCLEOTIDE SEQUENCE</scope>
</reference>
<dbReference type="SUPFAM" id="SSF50156">
    <property type="entry name" value="PDZ domain-like"/>
    <property type="match status" value="1"/>
</dbReference>
<evidence type="ECO:0000313" key="2">
    <source>
        <dbReference type="EMBL" id="CAE8635730.1"/>
    </source>
</evidence>
<feature type="non-terminal residue" evidence="2">
    <location>
        <position position="268"/>
    </location>
</feature>